<evidence type="ECO:0000313" key="3">
    <source>
        <dbReference type="Proteomes" id="UP000252100"/>
    </source>
</evidence>
<sequence length="205" mass="24076">MKPTRRYYSIIDKVYQMENLQEAWKQVRANKGSAGIDGETIQWFDFQQDQNLREIQRFLIQNRYKPQPALRHYIPKDNGKQRPLGIPTVRDRIVQQAVRQKIEPLFDRAFYSYSYGFRKGHSQHQALATVKRAKRAGYEYVIDLDIQSYFDNISHAILMDKVREKIADGRILDLIEGWLKAGIIEDAQFYGTNISSLQGGLSRRY</sequence>
<dbReference type="CDD" id="cd01651">
    <property type="entry name" value="RT_G2_intron"/>
    <property type="match status" value="1"/>
</dbReference>
<dbReference type="Proteomes" id="UP000252100">
    <property type="component" value="Chromosome"/>
</dbReference>
<dbReference type="AlphaFoldDB" id="A0A345C0N6"/>
<accession>A0A345C0N6</accession>
<dbReference type="KEGG" id="rue:DT065_12620"/>
<name>A0A345C0N6_9BACI</name>
<reference evidence="2 3" key="1">
    <citation type="journal article" date="2018" name="J. Microbiol.">
        <title>Salicibibacter kimchii gen. nov., sp. nov., a moderately halophilic and alkalitolerant bacterium in the family Bacillaceae, isolated from kimchi.</title>
        <authorList>
            <person name="Jang J.Y."/>
            <person name="Oh Y.J."/>
            <person name="Lim S.K."/>
            <person name="Park H.K."/>
            <person name="Lee C."/>
            <person name="Kim J.Y."/>
            <person name="Lee M.A."/>
            <person name="Choi H.J."/>
        </authorList>
    </citation>
    <scope>NUCLEOTIDE SEQUENCE [LARGE SCALE GENOMIC DNA]</scope>
    <source>
        <strain evidence="2 3">NKC1-1</strain>
    </source>
</reference>
<gene>
    <name evidence="2" type="ORF">DT065_12620</name>
</gene>
<keyword evidence="3" id="KW-1185">Reference proteome</keyword>
<dbReference type="InterPro" id="IPR043502">
    <property type="entry name" value="DNA/RNA_pol_sf"/>
</dbReference>
<dbReference type="PANTHER" id="PTHR34047">
    <property type="entry name" value="NUCLEAR INTRON MATURASE 1, MITOCHONDRIAL-RELATED"/>
    <property type="match status" value="1"/>
</dbReference>
<evidence type="ECO:0000313" key="2">
    <source>
        <dbReference type="EMBL" id="AXF56767.1"/>
    </source>
</evidence>
<feature type="domain" description="Reverse transcriptase" evidence="1">
    <location>
        <begin position="74"/>
        <end position="183"/>
    </location>
</feature>
<protein>
    <recommendedName>
        <fullName evidence="1">Reverse transcriptase domain-containing protein</fullName>
    </recommendedName>
</protein>
<dbReference type="SUPFAM" id="SSF56672">
    <property type="entry name" value="DNA/RNA polymerases"/>
    <property type="match status" value="1"/>
</dbReference>
<dbReference type="RefSeq" id="WP_114373993.1">
    <property type="nucleotide sequence ID" value="NZ_CP031092.1"/>
</dbReference>
<evidence type="ECO:0000259" key="1">
    <source>
        <dbReference type="Pfam" id="PF00078"/>
    </source>
</evidence>
<dbReference type="EMBL" id="CP031092">
    <property type="protein sequence ID" value="AXF56767.1"/>
    <property type="molecule type" value="Genomic_DNA"/>
</dbReference>
<dbReference type="OrthoDB" id="9793236at2"/>
<dbReference type="PANTHER" id="PTHR34047:SF8">
    <property type="entry name" value="PROTEIN YKFC"/>
    <property type="match status" value="1"/>
</dbReference>
<proteinExistence type="predicted"/>
<organism evidence="2 3">
    <name type="scientific">Salicibibacter kimchii</name>
    <dbReference type="NCBI Taxonomy" id="2099786"/>
    <lineage>
        <taxon>Bacteria</taxon>
        <taxon>Bacillati</taxon>
        <taxon>Bacillota</taxon>
        <taxon>Bacilli</taxon>
        <taxon>Bacillales</taxon>
        <taxon>Bacillaceae</taxon>
        <taxon>Salicibibacter</taxon>
    </lineage>
</organism>
<dbReference type="InterPro" id="IPR000477">
    <property type="entry name" value="RT_dom"/>
</dbReference>
<dbReference type="InterPro" id="IPR051083">
    <property type="entry name" value="GrpII_Intron_Splice-Mob/Def"/>
</dbReference>
<dbReference type="Pfam" id="PF00078">
    <property type="entry name" value="RVT_1"/>
    <property type="match status" value="1"/>
</dbReference>